<evidence type="ECO:0000256" key="1">
    <source>
        <dbReference type="ARBA" id="ARBA00010164"/>
    </source>
</evidence>
<evidence type="ECO:0000259" key="4">
    <source>
        <dbReference type="Pfam" id="PF07804"/>
    </source>
</evidence>
<feature type="domain" description="HipA-like C-terminal" evidence="4">
    <location>
        <begin position="202"/>
        <end position="386"/>
    </location>
</feature>
<dbReference type="PANTHER" id="PTHR37419:SF8">
    <property type="entry name" value="TOXIN YJJJ"/>
    <property type="match status" value="1"/>
</dbReference>
<dbReference type="GO" id="GO:0005829">
    <property type="term" value="C:cytosol"/>
    <property type="evidence" value="ECO:0007669"/>
    <property type="project" value="TreeGrafter"/>
</dbReference>
<comment type="similarity">
    <text evidence="1">Belongs to the HipA Ser/Thr kinase family.</text>
</comment>
<organism evidence="5 6">
    <name type="scientific">Cupriavidus basilensis</name>
    <dbReference type="NCBI Taxonomy" id="68895"/>
    <lineage>
        <taxon>Bacteria</taxon>
        <taxon>Pseudomonadati</taxon>
        <taxon>Pseudomonadota</taxon>
        <taxon>Betaproteobacteria</taxon>
        <taxon>Burkholderiales</taxon>
        <taxon>Burkholderiaceae</taxon>
        <taxon>Cupriavidus</taxon>
    </lineage>
</organism>
<accession>A0A643FMT2</accession>
<dbReference type="Proteomes" id="UP000397656">
    <property type="component" value="Chromosome 2"/>
</dbReference>
<dbReference type="InterPro" id="IPR012893">
    <property type="entry name" value="HipA-like_C"/>
</dbReference>
<protein>
    <submittedName>
        <fullName evidence="5">Type II toxin-antitoxin system HipA family toxin YjjJ</fullName>
    </submittedName>
</protein>
<keyword evidence="3" id="KW-0418">Kinase</keyword>
<evidence type="ECO:0000313" key="6">
    <source>
        <dbReference type="Proteomes" id="UP000397656"/>
    </source>
</evidence>
<gene>
    <name evidence="5" type="primary">yjjJ</name>
    <name evidence="5" type="ORF">F7R26_029990</name>
</gene>
<keyword evidence="2" id="KW-0808">Transferase</keyword>
<dbReference type="AlphaFoldDB" id="A0A643FMT2"/>
<dbReference type="EMBL" id="CP062804">
    <property type="protein sequence ID" value="QOT79008.1"/>
    <property type="molecule type" value="Genomic_DNA"/>
</dbReference>
<dbReference type="NCBIfam" id="NF007297">
    <property type="entry name" value="PRK09775.1"/>
    <property type="match status" value="1"/>
</dbReference>
<sequence>MPAQPSALLEILSEGPANAASLCLRLKISQPTLSRRIAEAGDRIARVGNARAVRYLACRIVAGRTQFALHRVTAAGRIEQWGELLPVHPGFVLRQSGEDDCLLEGLPWWLQDMRPQGFIGRHWVRHRAAALGLPDDLLNWSDDHVLTALAAGEHDVPGNLLLGDASRSAWLAHQPDSIATSDRAQHYPRLAAQSMAGELVGSSAGGEQPKFAVHVNGHAVLVKFSAAQDNAISQRWRDLLLAEHLALQQLANHGLSAANSEVLDVNGQRFLQLSRFDRTEQGGRRGVVSLATLDAEFVGRARATWPELTEALLKQGRITAPAHQDVCRLYAFGRLIGNSDMHNGNLAFLHEGTMPLSQAPAYDMLPMALAPDRSGAMRDSLPALTLPTQPPASAWHEMLPLARAYWRRLAEHPLASSEFSDIAGRQQAWLDEAGRQLERLA</sequence>
<reference evidence="5 6" key="1">
    <citation type="submission" date="2020-10" db="EMBL/GenBank/DDBJ databases">
        <title>Complete genome sequence of Cupriavidus basilensis CCUG 49340T.</title>
        <authorList>
            <person name="Salva-Serra F."/>
            <person name="Donoso R.A."/>
            <person name="Cho K.H."/>
            <person name="Yoo J.A."/>
            <person name="Lee K."/>
            <person name="Yoon S.-H."/>
            <person name="Perez-Pantoja D."/>
            <person name="Moore E.R.B."/>
        </authorList>
    </citation>
    <scope>NUCLEOTIDE SEQUENCE [LARGE SCALE GENOMIC DNA]</scope>
    <source>
        <strain evidence="6">CCUG 49340</strain>
    </source>
</reference>
<dbReference type="PANTHER" id="PTHR37419">
    <property type="entry name" value="SERINE/THREONINE-PROTEIN KINASE TOXIN HIPA"/>
    <property type="match status" value="1"/>
</dbReference>
<evidence type="ECO:0000256" key="2">
    <source>
        <dbReference type="ARBA" id="ARBA00022679"/>
    </source>
</evidence>
<dbReference type="Pfam" id="PF07804">
    <property type="entry name" value="HipA_C"/>
    <property type="match status" value="1"/>
</dbReference>
<dbReference type="InterPro" id="IPR052028">
    <property type="entry name" value="HipA_Ser/Thr_kinase"/>
</dbReference>
<name>A0A643FMT2_9BURK</name>
<evidence type="ECO:0000313" key="5">
    <source>
        <dbReference type="EMBL" id="QOT79008.1"/>
    </source>
</evidence>
<proteinExistence type="inferred from homology"/>
<dbReference type="GO" id="GO:0004674">
    <property type="term" value="F:protein serine/threonine kinase activity"/>
    <property type="evidence" value="ECO:0007669"/>
    <property type="project" value="TreeGrafter"/>
</dbReference>
<evidence type="ECO:0000256" key="3">
    <source>
        <dbReference type="ARBA" id="ARBA00022777"/>
    </source>
</evidence>